<dbReference type="SMART" id="SM00822">
    <property type="entry name" value="PKS_KR"/>
    <property type="match status" value="1"/>
</dbReference>
<protein>
    <submittedName>
        <fullName evidence="4">SDR family NAD(P)-dependent oxidoreductase</fullName>
    </submittedName>
</protein>
<evidence type="ECO:0000259" key="3">
    <source>
        <dbReference type="SMART" id="SM00822"/>
    </source>
</evidence>
<dbReference type="SUPFAM" id="SSF51735">
    <property type="entry name" value="NAD(P)-binding Rossmann-fold domains"/>
    <property type="match status" value="1"/>
</dbReference>
<comment type="caution">
    <text evidence="4">The sequence shown here is derived from an EMBL/GenBank/DDBJ whole genome shotgun (WGS) entry which is preliminary data.</text>
</comment>
<dbReference type="InterPro" id="IPR002347">
    <property type="entry name" value="SDR_fam"/>
</dbReference>
<dbReference type="RefSeq" id="WP_344494886.1">
    <property type="nucleotide sequence ID" value="NZ_BAAAQX010000055.1"/>
</dbReference>
<dbReference type="InterPro" id="IPR051911">
    <property type="entry name" value="SDR_oxidoreductase"/>
</dbReference>
<keyword evidence="5" id="KW-1185">Reference proteome</keyword>
<organism evidence="4 5">
    <name type="scientific">Nonomuraea monospora</name>
    <dbReference type="NCBI Taxonomy" id="568818"/>
    <lineage>
        <taxon>Bacteria</taxon>
        <taxon>Bacillati</taxon>
        <taxon>Actinomycetota</taxon>
        <taxon>Actinomycetes</taxon>
        <taxon>Streptosporangiales</taxon>
        <taxon>Streptosporangiaceae</taxon>
        <taxon>Nonomuraea</taxon>
    </lineage>
</organism>
<evidence type="ECO:0000256" key="2">
    <source>
        <dbReference type="ARBA" id="ARBA00023002"/>
    </source>
</evidence>
<reference evidence="5" key="1">
    <citation type="journal article" date="2019" name="Int. J. Syst. Evol. Microbiol.">
        <title>The Global Catalogue of Microorganisms (GCM) 10K type strain sequencing project: providing services to taxonomists for standard genome sequencing and annotation.</title>
        <authorList>
            <consortium name="The Broad Institute Genomics Platform"/>
            <consortium name="The Broad Institute Genome Sequencing Center for Infectious Disease"/>
            <person name="Wu L."/>
            <person name="Ma J."/>
        </authorList>
    </citation>
    <scope>NUCLEOTIDE SEQUENCE [LARGE SCALE GENOMIC DNA]</scope>
    <source>
        <strain evidence="5">JCM 16114</strain>
    </source>
</reference>
<evidence type="ECO:0000313" key="4">
    <source>
        <dbReference type="EMBL" id="GAA2215833.1"/>
    </source>
</evidence>
<keyword evidence="2" id="KW-0560">Oxidoreductase</keyword>
<feature type="domain" description="Ketoreductase" evidence="3">
    <location>
        <begin position="2"/>
        <end position="177"/>
    </location>
</feature>
<dbReference type="PANTHER" id="PTHR43976">
    <property type="entry name" value="SHORT CHAIN DEHYDROGENASE"/>
    <property type="match status" value="1"/>
</dbReference>
<gene>
    <name evidence="4" type="ORF">GCM10009850_113010</name>
</gene>
<dbReference type="InterPro" id="IPR057326">
    <property type="entry name" value="KR_dom"/>
</dbReference>
<evidence type="ECO:0000313" key="5">
    <source>
        <dbReference type="Proteomes" id="UP001499843"/>
    </source>
</evidence>
<dbReference type="EMBL" id="BAAAQX010000055">
    <property type="protein sequence ID" value="GAA2215833.1"/>
    <property type="molecule type" value="Genomic_DNA"/>
</dbReference>
<name>A0ABP5PVV3_9ACTN</name>
<accession>A0ABP5PVV3</accession>
<evidence type="ECO:0000256" key="1">
    <source>
        <dbReference type="ARBA" id="ARBA00006484"/>
    </source>
</evidence>
<dbReference type="Proteomes" id="UP001499843">
    <property type="component" value="Unassembled WGS sequence"/>
</dbReference>
<proteinExistence type="inferred from homology"/>
<dbReference type="Pfam" id="PF00106">
    <property type="entry name" value="adh_short"/>
    <property type="match status" value="1"/>
</dbReference>
<comment type="similarity">
    <text evidence="1">Belongs to the short-chain dehydrogenases/reductases (SDR) family.</text>
</comment>
<dbReference type="PRINTS" id="PR00081">
    <property type="entry name" value="GDHRDH"/>
</dbReference>
<dbReference type="PANTHER" id="PTHR43976:SF16">
    <property type="entry name" value="SHORT-CHAIN DEHYDROGENASE_REDUCTASE FAMILY PROTEIN"/>
    <property type="match status" value="1"/>
</dbReference>
<sequence>MAVWFVTGAERGIGHRVAREALRRGHRVVATGRDPAALSDAFVQARGEVLLLSSQPDEAVERAMRRFGRIDVLVHDAARTVRGALAEATDAEARALFDDNVFDVLAMTRAVLPVMSAQQAGRIIVTGSAAGFAAPAGAGLYGASMAAVEALCEALRAELDGIGVCVTVVELGRFATVPAAFARGPLPAGDPGKAAAAIVDLLDVNDPPLRLQLGADAVAVVETKLEHVAQELDLWRPVSLSTASDHDAPGQNGHLPPG</sequence>
<dbReference type="InterPro" id="IPR036291">
    <property type="entry name" value="NAD(P)-bd_dom_sf"/>
</dbReference>
<dbReference type="Gene3D" id="3.40.50.720">
    <property type="entry name" value="NAD(P)-binding Rossmann-like Domain"/>
    <property type="match status" value="1"/>
</dbReference>